<proteinExistence type="predicted"/>
<evidence type="ECO:0000256" key="7">
    <source>
        <dbReference type="PROSITE-ProRule" id="PRU01091"/>
    </source>
</evidence>
<dbReference type="InterPro" id="IPR039420">
    <property type="entry name" value="WalR-like"/>
</dbReference>
<dbReference type="EMBL" id="CP015136">
    <property type="protein sequence ID" value="AMY09864.1"/>
    <property type="molecule type" value="Genomic_DNA"/>
</dbReference>
<dbReference type="SMART" id="SM00448">
    <property type="entry name" value="REC"/>
    <property type="match status" value="1"/>
</dbReference>
<dbReference type="SUPFAM" id="SSF46894">
    <property type="entry name" value="C-terminal effector domain of the bipartite response regulators"/>
    <property type="match status" value="1"/>
</dbReference>
<dbReference type="Gene3D" id="3.40.50.2300">
    <property type="match status" value="1"/>
</dbReference>
<evidence type="ECO:0000259" key="8">
    <source>
        <dbReference type="PROSITE" id="PS50110"/>
    </source>
</evidence>
<keyword evidence="5" id="KW-0804">Transcription</keyword>
<dbReference type="GO" id="GO:0032993">
    <property type="term" value="C:protein-DNA complex"/>
    <property type="evidence" value="ECO:0007669"/>
    <property type="project" value="TreeGrafter"/>
</dbReference>
<evidence type="ECO:0000256" key="3">
    <source>
        <dbReference type="ARBA" id="ARBA00023015"/>
    </source>
</evidence>
<feature type="modified residue" description="4-aspartylphosphate" evidence="6">
    <location>
        <position position="52"/>
    </location>
</feature>
<feature type="domain" description="OmpR/PhoB-type" evidence="9">
    <location>
        <begin position="135"/>
        <end position="230"/>
    </location>
</feature>
<dbReference type="Pfam" id="PF00072">
    <property type="entry name" value="Response_reg"/>
    <property type="match status" value="1"/>
</dbReference>
<dbReference type="GO" id="GO:0000976">
    <property type="term" value="F:transcription cis-regulatory region binding"/>
    <property type="evidence" value="ECO:0007669"/>
    <property type="project" value="TreeGrafter"/>
</dbReference>
<dbReference type="GO" id="GO:0006355">
    <property type="term" value="P:regulation of DNA-templated transcription"/>
    <property type="evidence" value="ECO:0007669"/>
    <property type="project" value="InterPro"/>
</dbReference>
<dbReference type="Pfam" id="PF00486">
    <property type="entry name" value="Trans_reg_C"/>
    <property type="match status" value="1"/>
</dbReference>
<dbReference type="GO" id="GO:0005829">
    <property type="term" value="C:cytosol"/>
    <property type="evidence" value="ECO:0007669"/>
    <property type="project" value="TreeGrafter"/>
</dbReference>
<evidence type="ECO:0000256" key="2">
    <source>
        <dbReference type="ARBA" id="ARBA00023012"/>
    </source>
</evidence>
<dbReference type="PROSITE" id="PS51755">
    <property type="entry name" value="OMPR_PHOB"/>
    <property type="match status" value="1"/>
</dbReference>
<evidence type="ECO:0000256" key="4">
    <source>
        <dbReference type="ARBA" id="ARBA00023125"/>
    </source>
</evidence>
<evidence type="ECO:0000259" key="9">
    <source>
        <dbReference type="PROSITE" id="PS51755"/>
    </source>
</evidence>
<dbReference type="RefSeq" id="WP_110171572.1">
    <property type="nucleotide sequence ID" value="NZ_CP015136.1"/>
</dbReference>
<dbReference type="KEGG" id="abac:LuPra_03091"/>
<dbReference type="InterPro" id="IPR016032">
    <property type="entry name" value="Sig_transdc_resp-reg_C-effctor"/>
</dbReference>
<reference evidence="11" key="2">
    <citation type="submission" date="2016-04" db="EMBL/GenBank/DDBJ databases">
        <title>First Complete Genome Sequence of a Subdivision 6 Acidobacterium.</title>
        <authorList>
            <person name="Huang S."/>
            <person name="Vieira S."/>
            <person name="Bunk B."/>
            <person name="Riedel T."/>
            <person name="Sproeer C."/>
            <person name="Overmann J."/>
        </authorList>
    </citation>
    <scope>NUCLEOTIDE SEQUENCE [LARGE SCALE GENOMIC DNA]</scope>
    <source>
        <strain evidence="11">DSM 100886 HEG_-6_39</strain>
    </source>
</reference>
<dbReference type="PROSITE" id="PS50110">
    <property type="entry name" value="RESPONSE_REGULATORY"/>
    <property type="match status" value="1"/>
</dbReference>
<sequence length="230" mass="26041">MSRILVVEDDPDIADLLRHYLERASHDVEVLTQGHDAMPRLRERLPDLLILDRMLPGVEGLEICRLVRASPAMADLPVMMVTARAEESDRIVGLELGADDYITKPFSAKEVVARVNALLRRSSRASTASPATQAGRVLSYGDIRMDLEQHVVTVDGRDVRFTAKEFLLLQYFLEHRGRVLSRDLMLTDVWGYQYTGGSRTVDVHVRRLREKVPSLAEAIETVKQFGYKLK</sequence>
<dbReference type="CDD" id="cd00383">
    <property type="entry name" value="trans_reg_C"/>
    <property type="match status" value="1"/>
</dbReference>
<keyword evidence="3" id="KW-0805">Transcription regulation</keyword>
<dbReference type="InterPro" id="IPR001867">
    <property type="entry name" value="OmpR/PhoB-type_DNA-bd"/>
</dbReference>
<dbReference type="AlphaFoldDB" id="A0A143PPW1"/>
<evidence type="ECO:0000313" key="11">
    <source>
        <dbReference type="Proteomes" id="UP000076079"/>
    </source>
</evidence>
<dbReference type="Proteomes" id="UP000076079">
    <property type="component" value="Chromosome"/>
</dbReference>
<evidence type="ECO:0000256" key="6">
    <source>
        <dbReference type="PROSITE-ProRule" id="PRU00169"/>
    </source>
</evidence>
<dbReference type="InterPro" id="IPR011006">
    <property type="entry name" value="CheY-like_superfamily"/>
</dbReference>
<protein>
    <submittedName>
        <fullName evidence="10">Alkaline phosphatase synthesis transcriptional regulatory protein PhoP</fullName>
    </submittedName>
</protein>
<dbReference type="InterPro" id="IPR036388">
    <property type="entry name" value="WH-like_DNA-bd_sf"/>
</dbReference>
<dbReference type="InterPro" id="IPR001789">
    <property type="entry name" value="Sig_transdc_resp-reg_receiver"/>
</dbReference>
<reference evidence="10 11" key="1">
    <citation type="journal article" date="2016" name="Genome Announc.">
        <title>First Complete Genome Sequence of a Subdivision 6 Acidobacterium Strain.</title>
        <authorList>
            <person name="Huang S."/>
            <person name="Vieira S."/>
            <person name="Bunk B."/>
            <person name="Riedel T."/>
            <person name="Sproer C."/>
            <person name="Overmann J."/>
        </authorList>
    </citation>
    <scope>NUCLEOTIDE SEQUENCE [LARGE SCALE GENOMIC DNA]</scope>
    <source>
        <strain evidence="11">DSM 100886 HEG_-6_39</strain>
    </source>
</reference>
<dbReference type="SUPFAM" id="SSF52172">
    <property type="entry name" value="CheY-like"/>
    <property type="match status" value="1"/>
</dbReference>
<keyword evidence="4 7" id="KW-0238">DNA-binding</keyword>
<dbReference type="PANTHER" id="PTHR48111">
    <property type="entry name" value="REGULATOR OF RPOS"/>
    <property type="match status" value="1"/>
</dbReference>
<dbReference type="Gene3D" id="1.10.10.10">
    <property type="entry name" value="Winged helix-like DNA-binding domain superfamily/Winged helix DNA-binding domain"/>
    <property type="match status" value="1"/>
</dbReference>
<name>A0A143PPW1_LUTPR</name>
<evidence type="ECO:0000313" key="10">
    <source>
        <dbReference type="EMBL" id="AMY09864.1"/>
    </source>
</evidence>
<gene>
    <name evidence="10" type="primary">phoP_3</name>
    <name evidence="10" type="ORF">LuPra_03091</name>
</gene>
<feature type="DNA-binding region" description="OmpR/PhoB-type" evidence="7">
    <location>
        <begin position="135"/>
        <end position="230"/>
    </location>
</feature>
<keyword evidence="2" id="KW-0902">Two-component regulatory system</keyword>
<dbReference type="Gene3D" id="6.10.250.690">
    <property type="match status" value="1"/>
</dbReference>
<dbReference type="STRING" id="1855912.LuPra_03091"/>
<keyword evidence="1 6" id="KW-0597">Phosphoprotein</keyword>
<dbReference type="OrthoDB" id="9790442at2"/>
<organism evidence="10 11">
    <name type="scientific">Luteitalea pratensis</name>
    <dbReference type="NCBI Taxonomy" id="1855912"/>
    <lineage>
        <taxon>Bacteria</taxon>
        <taxon>Pseudomonadati</taxon>
        <taxon>Acidobacteriota</taxon>
        <taxon>Vicinamibacteria</taxon>
        <taxon>Vicinamibacterales</taxon>
        <taxon>Vicinamibacteraceae</taxon>
        <taxon>Luteitalea</taxon>
    </lineage>
</organism>
<keyword evidence="11" id="KW-1185">Reference proteome</keyword>
<accession>A0A143PPW1</accession>
<feature type="domain" description="Response regulatory" evidence="8">
    <location>
        <begin position="3"/>
        <end position="119"/>
    </location>
</feature>
<dbReference type="PANTHER" id="PTHR48111:SF21">
    <property type="entry name" value="DNA-BINDING DUAL MASTER TRANSCRIPTIONAL REGULATOR RPAA"/>
    <property type="match status" value="1"/>
</dbReference>
<dbReference type="SMART" id="SM00862">
    <property type="entry name" value="Trans_reg_C"/>
    <property type="match status" value="1"/>
</dbReference>
<dbReference type="GO" id="GO:0000156">
    <property type="term" value="F:phosphorelay response regulator activity"/>
    <property type="evidence" value="ECO:0007669"/>
    <property type="project" value="TreeGrafter"/>
</dbReference>
<evidence type="ECO:0000256" key="1">
    <source>
        <dbReference type="ARBA" id="ARBA00022553"/>
    </source>
</evidence>
<evidence type="ECO:0000256" key="5">
    <source>
        <dbReference type="ARBA" id="ARBA00023163"/>
    </source>
</evidence>